<reference evidence="2 3" key="1">
    <citation type="journal article" date="2022" name="Nat. Plants">
        <title>Genomes of leafy and leafless Platanthera orchids illuminate the evolution of mycoheterotrophy.</title>
        <authorList>
            <person name="Li M.H."/>
            <person name="Liu K.W."/>
            <person name="Li Z."/>
            <person name="Lu H.C."/>
            <person name="Ye Q.L."/>
            <person name="Zhang D."/>
            <person name="Wang J.Y."/>
            <person name="Li Y.F."/>
            <person name="Zhong Z.M."/>
            <person name="Liu X."/>
            <person name="Yu X."/>
            <person name="Liu D.K."/>
            <person name="Tu X.D."/>
            <person name="Liu B."/>
            <person name="Hao Y."/>
            <person name="Liao X.Y."/>
            <person name="Jiang Y.T."/>
            <person name="Sun W.H."/>
            <person name="Chen J."/>
            <person name="Chen Y.Q."/>
            <person name="Ai Y."/>
            <person name="Zhai J.W."/>
            <person name="Wu S.S."/>
            <person name="Zhou Z."/>
            <person name="Hsiao Y.Y."/>
            <person name="Wu W.L."/>
            <person name="Chen Y.Y."/>
            <person name="Lin Y.F."/>
            <person name="Hsu J.L."/>
            <person name="Li C.Y."/>
            <person name="Wang Z.W."/>
            <person name="Zhao X."/>
            <person name="Zhong W.Y."/>
            <person name="Ma X.K."/>
            <person name="Ma L."/>
            <person name="Huang J."/>
            <person name="Chen G.Z."/>
            <person name="Huang M.Z."/>
            <person name="Huang L."/>
            <person name="Peng D.H."/>
            <person name="Luo Y.B."/>
            <person name="Zou S.Q."/>
            <person name="Chen S.P."/>
            <person name="Lan S."/>
            <person name="Tsai W.C."/>
            <person name="Van de Peer Y."/>
            <person name="Liu Z.J."/>
        </authorList>
    </citation>
    <scope>NUCLEOTIDE SEQUENCE [LARGE SCALE GENOMIC DNA]</scope>
    <source>
        <strain evidence="2">Lor288</strain>
    </source>
</reference>
<dbReference type="PANTHER" id="PTHR33472">
    <property type="entry name" value="OS01G0106600 PROTEIN"/>
    <property type="match status" value="1"/>
</dbReference>
<keyword evidence="3" id="KW-1185">Reference proteome</keyword>
<proteinExistence type="predicted"/>
<feature type="region of interest" description="Disordered" evidence="1">
    <location>
        <begin position="115"/>
        <end position="152"/>
    </location>
</feature>
<evidence type="ECO:0000313" key="2">
    <source>
        <dbReference type="EMBL" id="KAK8939296.1"/>
    </source>
</evidence>
<dbReference type="EMBL" id="JBBWWR010000020">
    <property type="protein sequence ID" value="KAK8939296.1"/>
    <property type="molecule type" value="Genomic_DNA"/>
</dbReference>
<feature type="compositionally biased region" description="Basic and acidic residues" evidence="1">
    <location>
        <begin position="115"/>
        <end position="138"/>
    </location>
</feature>
<name>A0ABR2LE71_9ASPA</name>
<accession>A0ABR2LE71</accession>
<evidence type="ECO:0000313" key="3">
    <source>
        <dbReference type="Proteomes" id="UP001412067"/>
    </source>
</evidence>
<protein>
    <submittedName>
        <fullName evidence="2">Uncharacterized protein</fullName>
    </submittedName>
</protein>
<organism evidence="2 3">
    <name type="scientific">Platanthera guangdongensis</name>
    <dbReference type="NCBI Taxonomy" id="2320717"/>
    <lineage>
        <taxon>Eukaryota</taxon>
        <taxon>Viridiplantae</taxon>
        <taxon>Streptophyta</taxon>
        <taxon>Embryophyta</taxon>
        <taxon>Tracheophyta</taxon>
        <taxon>Spermatophyta</taxon>
        <taxon>Magnoliopsida</taxon>
        <taxon>Liliopsida</taxon>
        <taxon>Asparagales</taxon>
        <taxon>Orchidaceae</taxon>
        <taxon>Orchidoideae</taxon>
        <taxon>Orchideae</taxon>
        <taxon>Orchidinae</taxon>
        <taxon>Platanthera</taxon>
    </lineage>
</organism>
<feature type="region of interest" description="Disordered" evidence="1">
    <location>
        <begin position="56"/>
        <end position="77"/>
    </location>
</feature>
<dbReference type="Proteomes" id="UP001412067">
    <property type="component" value="Unassembled WGS sequence"/>
</dbReference>
<evidence type="ECO:0000256" key="1">
    <source>
        <dbReference type="SAM" id="MobiDB-lite"/>
    </source>
</evidence>
<comment type="caution">
    <text evidence="2">The sequence shown here is derived from an EMBL/GenBank/DDBJ whole genome shotgun (WGS) entry which is preliminary data.</text>
</comment>
<gene>
    <name evidence="2" type="ORF">KSP40_PGU002190</name>
</gene>
<dbReference type="PANTHER" id="PTHR33472:SF28">
    <property type="entry name" value="BROMO AND FHA DOMAIN-CONTAINING PROTEIN DDB_G0267958"/>
    <property type="match status" value="1"/>
</dbReference>
<sequence length="152" mass="16660">MSTPPAKEQSRHQLNHELQDVISILTKLAKNNNRSVNDATGIITVAGTNRGAVLRMDGPKDTAQIPAETHNTDDEGTEAYANSNYQSINNSIVIGGSCVADDPGIHLHIEDYAKEAMEENKPADHHETKSNKKHEMQMSKRGNSADEDVQED</sequence>